<dbReference type="AlphaFoldDB" id="A0A9K3KZL6"/>
<feature type="region of interest" description="Disordered" evidence="1">
    <location>
        <begin position="40"/>
        <end position="64"/>
    </location>
</feature>
<name>A0A9K3KZL6_9STRA</name>
<keyword evidence="3" id="KW-0732">Signal</keyword>
<feature type="region of interest" description="Disordered" evidence="1">
    <location>
        <begin position="395"/>
        <end position="414"/>
    </location>
</feature>
<dbReference type="PANTHER" id="PTHR38909:SF1">
    <property type="entry name" value="G PROTEIN GAMMA DOMAIN-CONTAINING PROTEIN"/>
    <property type="match status" value="1"/>
</dbReference>
<feature type="domain" description="PDZ" evidence="4">
    <location>
        <begin position="589"/>
        <end position="666"/>
    </location>
</feature>
<evidence type="ECO:0000256" key="3">
    <source>
        <dbReference type="SAM" id="SignalP"/>
    </source>
</evidence>
<accession>A0A9K3KZL6</accession>
<gene>
    <name evidence="5" type="ORF">IV203_008585</name>
</gene>
<keyword evidence="2" id="KW-0812">Transmembrane</keyword>
<reference evidence="5" key="1">
    <citation type="journal article" date="2021" name="Sci. Rep.">
        <title>Diploid genomic architecture of Nitzschia inconspicua, an elite biomass production diatom.</title>
        <authorList>
            <person name="Oliver A."/>
            <person name="Podell S."/>
            <person name="Pinowska A."/>
            <person name="Traller J.C."/>
            <person name="Smith S.R."/>
            <person name="McClure R."/>
            <person name="Beliaev A."/>
            <person name="Bohutskyi P."/>
            <person name="Hill E.A."/>
            <person name="Rabines A."/>
            <person name="Zheng H."/>
            <person name="Allen L.Z."/>
            <person name="Kuo A."/>
            <person name="Grigoriev I.V."/>
            <person name="Allen A.E."/>
            <person name="Hazlebeck D."/>
            <person name="Allen E.E."/>
        </authorList>
    </citation>
    <scope>NUCLEOTIDE SEQUENCE</scope>
    <source>
        <strain evidence="5">Hildebrandi</strain>
    </source>
</reference>
<evidence type="ECO:0000313" key="5">
    <source>
        <dbReference type="EMBL" id="KAG7352537.1"/>
    </source>
</evidence>
<proteinExistence type="predicted"/>
<dbReference type="InterPro" id="IPR001478">
    <property type="entry name" value="PDZ"/>
</dbReference>
<feature type="transmembrane region" description="Helical" evidence="2">
    <location>
        <begin position="306"/>
        <end position="333"/>
    </location>
</feature>
<protein>
    <recommendedName>
        <fullName evidence="4">PDZ domain-containing protein</fullName>
    </recommendedName>
</protein>
<evidence type="ECO:0000256" key="1">
    <source>
        <dbReference type="SAM" id="MobiDB-lite"/>
    </source>
</evidence>
<keyword evidence="2" id="KW-1133">Transmembrane helix</keyword>
<feature type="chain" id="PRO_5039935376" description="PDZ domain-containing protein" evidence="3">
    <location>
        <begin position="28"/>
        <end position="670"/>
    </location>
</feature>
<keyword evidence="2" id="KW-0472">Membrane</keyword>
<keyword evidence="6" id="KW-1185">Reference proteome</keyword>
<reference evidence="5" key="2">
    <citation type="submission" date="2021-04" db="EMBL/GenBank/DDBJ databases">
        <authorList>
            <person name="Podell S."/>
        </authorList>
    </citation>
    <scope>NUCLEOTIDE SEQUENCE</scope>
    <source>
        <strain evidence="5">Hildebrandi</strain>
    </source>
</reference>
<feature type="signal peptide" evidence="3">
    <location>
        <begin position="1"/>
        <end position="27"/>
    </location>
</feature>
<evidence type="ECO:0000256" key="2">
    <source>
        <dbReference type="SAM" id="Phobius"/>
    </source>
</evidence>
<dbReference type="PANTHER" id="PTHR38909">
    <property type="entry name" value="G PROTEIN GAMMA DOMAIN-CONTAINING PROTEIN"/>
    <property type="match status" value="1"/>
</dbReference>
<evidence type="ECO:0000259" key="4">
    <source>
        <dbReference type="PROSITE" id="PS50106"/>
    </source>
</evidence>
<organism evidence="5 6">
    <name type="scientific">Nitzschia inconspicua</name>
    <dbReference type="NCBI Taxonomy" id="303405"/>
    <lineage>
        <taxon>Eukaryota</taxon>
        <taxon>Sar</taxon>
        <taxon>Stramenopiles</taxon>
        <taxon>Ochrophyta</taxon>
        <taxon>Bacillariophyta</taxon>
        <taxon>Bacillariophyceae</taxon>
        <taxon>Bacillariophycidae</taxon>
        <taxon>Bacillariales</taxon>
        <taxon>Bacillariaceae</taxon>
        <taxon>Nitzschia</taxon>
    </lineage>
</organism>
<dbReference type="SMART" id="SM00228">
    <property type="entry name" value="PDZ"/>
    <property type="match status" value="1"/>
</dbReference>
<dbReference type="OrthoDB" id="49238at2759"/>
<feature type="region of interest" description="Disordered" evidence="1">
    <location>
        <begin position="353"/>
        <end position="388"/>
    </location>
</feature>
<dbReference type="Proteomes" id="UP000693970">
    <property type="component" value="Unassembled WGS sequence"/>
</dbReference>
<comment type="caution">
    <text evidence="5">The sequence shown here is derived from an EMBL/GenBank/DDBJ whole genome shotgun (WGS) entry which is preliminary data.</text>
</comment>
<dbReference type="PROSITE" id="PS50106">
    <property type="entry name" value="PDZ"/>
    <property type="match status" value="1"/>
</dbReference>
<evidence type="ECO:0000313" key="6">
    <source>
        <dbReference type="Proteomes" id="UP000693970"/>
    </source>
</evidence>
<feature type="compositionally biased region" description="Polar residues" evidence="1">
    <location>
        <begin position="355"/>
        <end position="368"/>
    </location>
</feature>
<sequence>MSSLSRIVLSTRLLLLLFMRHFPAAAAASQFSDKPFRQIPEQTVPPAASNTTNSSSSPSTAPSVSPRIPLDGYITLELIDTPSLMEENLQGIFIDISEAFLNFQLFIGSTVMSVNGNQTYTSPLLDEEGVTVTLLRQSRSLLTDEGAGARHSLRGLQIASSSSTLRPLYVTLQVTVVAREPSVITLLDTELEDLDAFVDQQIEISGLDDFDLNAVLQRIFIENQVEYVEAIQISGESFFSGVDQVNVLLESTVGEIHDLTPTPTINPEMDNIAEQNKDEDDMMMNIPVVFPTAAVESNNSDVASFFITPVIIGIAVGGAVLCCSFICCLWYCLYFRRRQRNSTDAEKTVVDGAGMSSSLNTNTPTASKNKPWIRRRNKNNPLDSPVDSMAEQHLMSTDTASNRPDDEASEVASDADTGSMAMYSYNPRGDSGSVYTASNSIMFGGGGGSGSVAINSNYSMYGNDNVSYAYSLEPGIEASIVDGAMMNNTTMNQSSATYDDSVRSRVPIREIPQITLDADKGLAASSKSKGINRKEEGFGDTQIETAASDLKLTPSELAMLPSNLRSDDDEEEIDEADSKGFPSAKKSTTITIIAPSGKLGIVIDTTVEGPVVHMVNPGSRLEGQVIPGDIIVAIDNVDTRAMSASAITTLMVKTAGRQRTLTVRRADTSK</sequence>
<feature type="compositionally biased region" description="Low complexity" evidence="1">
    <location>
        <begin position="45"/>
        <end position="64"/>
    </location>
</feature>
<dbReference type="EMBL" id="JAGRRH010000017">
    <property type="protein sequence ID" value="KAG7352537.1"/>
    <property type="molecule type" value="Genomic_DNA"/>
</dbReference>